<protein>
    <submittedName>
        <fullName evidence="2">Uncharacterized protein</fullName>
    </submittedName>
</protein>
<feature type="compositionally biased region" description="Basic and acidic residues" evidence="1">
    <location>
        <begin position="92"/>
        <end position="103"/>
    </location>
</feature>
<evidence type="ECO:0000256" key="1">
    <source>
        <dbReference type="SAM" id="MobiDB-lite"/>
    </source>
</evidence>
<reference evidence="2" key="1">
    <citation type="submission" date="2022-12" db="EMBL/GenBank/DDBJ databases">
        <authorList>
            <person name="Alioto T."/>
            <person name="Alioto T."/>
            <person name="Gomez Garrido J."/>
        </authorList>
    </citation>
    <scope>NUCLEOTIDE SEQUENCE</scope>
</reference>
<feature type="region of interest" description="Disordered" evidence="1">
    <location>
        <begin position="90"/>
        <end position="109"/>
    </location>
</feature>
<dbReference type="Proteomes" id="UP001178461">
    <property type="component" value="Chromosome 4"/>
</dbReference>
<sequence length="109" mass="12251">MDVLCMSEGSTKLYVHSLPSDLEPQWFRVLDCLEDSSQEGSFSSDICAQGRRAQPAPFLMRMFSYTINIKPKEGMCEYCYHLPDLETGSGHGKAEMGKTHREASVGIRK</sequence>
<dbReference type="AlphaFoldDB" id="A0AA35K6B9"/>
<name>A0AA35K6B9_9SAUR</name>
<keyword evidence="3" id="KW-1185">Reference proteome</keyword>
<accession>A0AA35K6B9</accession>
<proteinExistence type="predicted"/>
<dbReference type="EMBL" id="OX395129">
    <property type="protein sequence ID" value="CAI5771724.1"/>
    <property type="molecule type" value="Genomic_DNA"/>
</dbReference>
<organism evidence="2 3">
    <name type="scientific">Podarcis lilfordi</name>
    <name type="common">Lilford's wall lizard</name>
    <dbReference type="NCBI Taxonomy" id="74358"/>
    <lineage>
        <taxon>Eukaryota</taxon>
        <taxon>Metazoa</taxon>
        <taxon>Chordata</taxon>
        <taxon>Craniata</taxon>
        <taxon>Vertebrata</taxon>
        <taxon>Euteleostomi</taxon>
        <taxon>Lepidosauria</taxon>
        <taxon>Squamata</taxon>
        <taxon>Bifurcata</taxon>
        <taxon>Unidentata</taxon>
        <taxon>Episquamata</taxon>
        <taxon>Laterata</taxon>
        <taxon>Lacertibaenia</taxon>
        <taxon>Lacertidae</taxon>
        <taxon>Podarcis</taxon>
    </lineage>
</organism>
<evidence type="ECO:0000313" key="2">
    <source>
        <dbReference type="EMBL" id="CAI5771724.1"/>
    </source>
</evidence>
<evidence type="ECO:0000313" key="3">
    <source>
        <dbReference type="Proteomes" id="UP001178461"/>
    </source>
</evidence>
<gene>
    <name evidence="2" type="ORF">PODLI_1B036225</name>
</gene>